<dbReference type="EMBL" id="BPWL01000010">
    <property type="protein sequence ID" value="GJJ15117.1"/>
    <property type="molecule type" value="Genomic_DNA"/>
</dbReference>
<evidence type="ECO:0000313" key="4">
    <source>
        <dbReference type="EMBL" id="GJJ15117.1"/>
    </source>
</evidence>
<feature type="signal peptide" evidence="2">
    <location>
        <begin position="1"/>
        <end position="18"/>
    </location>
</feature>
<evidence type="ECO:0000256" key="2">
    <source>
        <dbReference type="SAM" id="SignalP"/>
    </source>
</evidence>
<keyword evidence="1" id="KW-0812">Transmembrane</keyword>
<dbReference type="PANTHER" id="PTHR12640">
    <property type="entry name" value="RIBOPHORIN II"/>
    <property type="match status" value="1"/>
</dbReference>
<organism evidence="4 5">
    <name type="scientific">Clathrus columnatus</name>
    <dbReference type="NCBI Taxonomy" id="1419009"/>
    <lineage>
        <taxon>Eukaryota</taxon>
        <taxon>Fungi</taxon>
        <taxon>Dikarya</taxon>
        <taxon>Basidiomycota</taxon>
        <taxon>Agaricomycotina</taxon>
        <taxon>Agaricomycetes</taxon>
        <taxon>Phallomycetidae</taxon>
        <taxon>Phallales</taxon>
        <taxon>Clathraceae</taxon>
        <taxon>Clathrus</taxon>
    </lineage>
</organism>
<feature type="transmembrane region" description="Helical" evidence="1">
    <location>
        <begin position="210"/>
        <end position="229"/>
    </location>
</feature>
<dbReference type="InterPro" id="IPR055374">
    <property type="entry name" value="Ribophorin_II_3rd"/>
</dbReference>
<dbReference type="Proteomes" id="UP001050691">
    <property type="component" value="Unassembled WGS sequence"/>
</dbReference>
<reference evidence="4" key="1">
    <citation type="submission" date="2021-10" db="EMBL/GenBank/DDBJ databases">
        <title>De novo Genome Assembly of Clathrus columnatus (Basidiomycota, Fungi) Using Illumina and Nanopore Sequence Data.</title>
        <authorList>
            <person name="Ogiso-Tanaka E."/>
            <person name="Itagaki H."/>
            <person name="Hosoya T."/>
            <person name="Hosaka K."/>
        </authorList>
    </citation>
    <scope>NUCLEOTIDE SEQUENCE</scope>
    <source>
        <strain evidence="4">MO-923</strain>
    </source>
</reference>
<keyword evidence="1" id="KW-1133">Transmembrane helix</keyword>
<feature type="chain" id="PRO_5044295557" description="Ribophorin II third domain-containing protein" evidence="2">
    <location>
        <begin position="19"/>
        <end position="240"/>
    </location>
</feature>
<protein>
    <recommendedName>
        <fullName evidence="3">Ribophorin II third domain-containing protein</fullName>
    </recommendedName>
</protein>
<evidence type="ECO:0000256" key="1">
    <source>
        <dbReference type="SAM" id="Phobius"/>
    </source>
</evidence>
<feature type="transmembrane region" description="Helical" evidence="1">
    <location>
        <begin position="185"/>
        <end position="203"/>
    </location>
</feature>
<keyword evidence="5" id="KW-1185">Reference proteome</keyword>
<keyword evidence="2" id="KW-0732">Signal</keyword>
<name>A0AAV5AMZ9_9AGAM</name>
<feature type="domain" description="Ribophorin II third" evidence="3">
    <location>
        <begin position="26"/>
        <end position="136"/>
    </location>
</feature>
<keyword evidence="1" id="KW-0472">Membrane</keyword>
<comment type="caution">
    <text evidence="4">The sequence shown here is derived from an EMBL/GenBank/DDBJ whole genome shotgun (WGS) entry which is preliminary data.</text>
</comment>
<dbReference type="GO" id="GO:0006487">
    <property type="term" value="P:protein N-linked glycosylation"/>
    <property type="evidence" value="ECO:0007669"/>
    <property type="project" value="TreeGrafter"/>
</dbReference>
<sequence length="240" mass="25959">MRFLHIISLSLLPIIASAGKLSLQSARVVVSDTEGTILRNEPLSKTRLPSPALTLDSTDTLKFTVQILDDETGKPVQPHQTFLRFYDAQNDEEGIQPLRVSSTGKASFELNMAKPPASIPATPDESVPLRVSLIVGSFEYSPLSQPLFDLHLPVSRPSPKHPEEHTYAPLPEIQHTFRPEPKTPYVILSAIGTGLVLSPWVALIGLLGDVLLYGAIFGGITIAAGKSALGKVGQWRLAKA</sequence>
<dbReference type="GO" id="GO:0008250">
    <property type="term" value="C:oligosaccharyltransferase complex"/>
    <property type="evidence" value="ECO:0007669"/>
    <property type="project" value="InterPro"/>
</dbReference>
<gene>
    <name evidence="4" type="ORF">Clacol_009392</name>
</gene>
<evidence type="ECO:0000313" key="5">
    <source>
        <dbReference type="Proteomes" id="UP001050691"/>
    </source>
</evidence>
<accession>A0AAV5AMZ9</accession>
<dbReference type="Pfam" id="PF23860">
    <property type="entry name" value="Ribophorin_II_3rd"/>
    <property type="match status" value="1"/>
</dbReference>
<proteinExistence type="predicted"/>
<dbReference type="InterPro" id="IPR008814">
    <property type="entry name" value="Swp1"/>
</dbReference>
<dbReference type="AlphaFoldDB" id="A0AAV5AMZ9"/>
<dbReference type="PANTHER" id="PTHR12640:SF0">
    <property type="entry name" value="DOLICHYL-DIPHOSPHOOLIGOSACCHARIDE--PROTEIN GLYCOSYLTRANSFERASE SUBUNIT 2"/>
    <property type="match status" value="1"/>
</dbReference>
<evidence type="ECO:0000259" key="3">
    <source>
        <dbReference type="Pfam" id="PF23860"/>
    </source>
</evidence>